<evidence type="ECO:0000256" key="4">
    <source>
        <dbReference type="ARBA" id="ARBA00022840"/>
    </source>
</evidence>
<comment type="caution">
    <text evidence="8">The sequence shown here is derived from an EMBL/GenBank/DDBJ whole genome shotgun (WGS) entry which is preliminary data.</text>
</comment>
<dbReference type="CDD" id="cd03224">
    <property type="entry name" value="ABC_TM1139_LivF_branched"/>
    <property type="match status" value="1"/>
</dbReference>
<dbReference type="Gene3D" id="3.40.50.300">
    <property type="entry name" value="P-loop containing nucleotide triphosphate hydrolases"/>
    <property type="match status" value="1"/>
</dbReference>
<dbReference type="InterPro" id="IPR027417">
    <property type="entry name" value="P-loop_NTPase"/>
</dbReference>
<dbReference type="SMART" id="SM00382">
    <property type="entry name" value="AAA"/>
    <property type="match status" value="1"/>
</dbReference>
<evidence type="ECO:0000313" key="8">
    <source>
        <dbReference type="EMBL" id="MFC5969975.1"/>
    </source>
</evidence>
<evidence type="ECO:0000256" key="6">
    <source>
        <dbReference type="SAM" id="MobiDB-lite"/>
    </source>
</evidence>
<dbReference type="Proteomes" id="UP001596099">
    <property type="component" value="Unassembled WGS sequence"/>
</dbReference>
<proteinExistence type="inferred from homology"/>
<dbReference type="InterPro" id="IPR052156">
    <property type="entry name" value="BCAA_Transport_ATP-bd_LivF"/>
</dbReference>
<dbReference type="GO" id="GO:0005524">
    <property type="term" value="F:ATP binding"/>
    <property type="evidence" value="ECO:0007669"/>
    <property type="project" value="UniProtKB-KW"/>
</dbReference>
<dbReference type="AlphaFoldDB" id="A0ABD5RHV0"/>
<dbReference type="GO" id="GO:0006865">
    <property type="term" value="P:amino acid transport"/>
    <property type="evidence" value="ECO:0007669"/>
    <property type="project" value="UniProtKB-KW"/>
</dbReference>
<dbReference type="RefSeq" id="WP_247418561.1">
    <property type="nucleotide sequence ID" value="NZ_JALLGW010000002.1"/>
</dbReference>
<evidence type="ECO:0000259" key="7">
    <source>
        <dbReference type="PROSITE" id="PS50893"/>
    </source>
</evidence>
<dbReference type="PROSITE" id="PS00211">
    <property type="entry name" value="ABC_TRANSPORTER_1"/>
    <property type="match status" value="1"/>
</dbReference>
<evidence type="ECO:0000256" key="2">
    <source>
        <dbReference type="ARBA" id="ARBA00022448"/>
    </source>
</evidence>
<name>A0ABD5RHV0_9EURY</name>
<protein>
    <submittedName>
        <fullName evidence="8">ABC transporter ATP-binding protein</fullName>
    </submittedName>
</protein>
<dbReference type="InterPro" id="IPR003593">
    <property type="entry name" value="AAA+_ATPase"/>
</dbReference>
<evidence type="ECO:0000256" key="3">
    <source>
        <dbReference type="ARBA" id="ARBA00022741"/>
    </source>
</evidence>
<dbReference type="InterPro" id="IPR003439">
    <property type="entry name" value="ABC_transporter-like_ATP-bd"/>
</dbReference>
<accession>A0ABD5RHV0</accession>
<feature type="compositionally biased region" description="Low complexity" evidence="6">
    <location>
        <begin position="27"/>
        <end position="37"/>
    </location>
</feature>
<sequence>MREWFGVAGGGLASAPDDASNREDTAPADASDAPASAADEQLLAVEDCSVSYGKVSALRSIDVRVAEGEFVAVIGPNGAGKSTLCNTVSGFREYSGSVRYHGDEVRGQSPRDLVEGGLVHCTESRDLFGHMSVEDNLTLGAYRANTNVSERLRFVYDLFPALEDRTGQHARTMSGGEQQMLAIGRALMGDPDLLVLDEPTLGLAPVILDDISGGIEQIREEGVTILLAEQNVTFALRHADRIVLLENGEVVRRGTPDELREDDYIRESYLGG</sequence>
<keyword evidence="2" id="KW-0813">Transport</keyword>
<organism evidence="8 9">
    <name type="scientific">Halomarina salina</name>
    <dbReference type="NCBI Taxonomy" id="1872699"/>
    <lineage>
        <taxon>Archaea</taxon>
        <taxon>Methanobacteriati</taxon>
        <taxon>Methanobacteriota</taxon>
        <taxon>Stenosarchaea group</taxon>
        <taxon>Halobacteria</taxon>
        <taxon>Halobacteriales</taxon>
        <taxon>Natronomonadaceae</taxon>
        <taxon>Halomarina</taxon>
    </lineage>
</organism>
<evidence type="ECO:0000313" key="9">
    <source>
        <dbReference type="Proteomes" id="UP001596099"/>
    </source>
</evidence>
<keyword evidence="9" id="KW-1185">Reference proteome</keyword>
<evidence type="ECO:0000256" key="1">
    <source>
        <dbReference type="ARBA" id="ARBA00005417"/>
    </source>
</evidence>
<dbReference type="PROSITE" id="PS50893">
    <property type="entry name" value="ABC_TRANSPORTER_2"/>
    <property type="match status" value="1"/>
</dbReference>
<feature type="region of interest" description="Disordered" evidence="6">
    <location>
        <begin position="1"/>
        <end position="37"/>
    </location>
</feature>
<gene>
    <name evidence="8" type="ORF">ACFPYI_01390</name>
</gene>
<dbReference type="Pfam" id="PF00005">
    <property type="entry name" value="ABC_tran"/>
    <property type="match status" value="1"/>
</dbReference>
<dbReference type="SUPFAM" id="SSF52540">
    <property type="entry name" value="P-loop containing nucleoside triphosphate hydrolases"/>
    <property type="match status" value="1"/>
</dbReference>
<dbReference type="PANTHER" id="PTHR43820:SF4">
    <property type="entry name" value="HIGH-AFFINITY BRANCHED-CHAIN AMINO ACID TRANSPORT ATP-BINDING PROTEIN LIVF"/>
    <property type="match status" value="1"/>
</dbReference>
<feature type="domain" description="ABC transporter" evidence="7">
    <location>
        <begin position="43"/>
        <end position="272"/>
    </location>
</feature>
<dbReference type="InterPro" id="IPR017871">
    <property type="entry name" value="ABC_transporter-like_CS"/>
</dbReference>
<dbReference type="PANTHER" id="PTHR43820">
    <property type="entry name" value="HIGH-AFFINITY BRANCHED-CHAIN AMINO ACID TRANSPORT ATP-BINDING PROTEIN LIVF"/>
    <property type="match status" value="1"/>
</dbReference>
<comment type="similarity">
    <text evidence="1">Belongs to the ABC transporter superfamily.</text>
</comment>
<dbReference type="EMBL" id="JBHSQH010000001">
    <property type="protein sequence ID" value="MFC5969975.1"/>
    <property type="molecule type" value="Genomic_DNA"/>
</dbReference>
<evidence type="ECO:0000256" key="5">
    <source>
        <dbReference type="ARBA" id="ARBA00022970"/>
    </source>
</evidence>
<reference evidence="8 9" key="1">
    <citation type="journal article" date="2019" name="Int. J. Syst. Evol. Microbiol.">
        <title>The Global Catalogue of Microorganisms (GCM) 10K type strain sequencing project: providing services to taxonomists for standard genome sequencing and annotation.</title>
        <authorList>
            <consortium name="The Broad Institute Genomics Platform"/>
            <consortium name="The Broad Institute Genome Sequencing Center for Infectious Disease"/>
            <person name="Wu L."/>
            <person name="Ma J."/>
        </authorList>
    </citation>
    <scope>NUCLEOTIDE SEQUENCE [LARGE SCALE GENOMIC DNA]</scope>
    <source>
        <strain evidence="8 9">CGMCC 1.12543</strain>
    </source>
</reference>
<keyword evidence="5" id="KW-0029">Amino-acid transport</keyword>
<keyword evidence="3" id="KW-0547">Nucleotide-binding</keyword>
<keyword evidence="4 8" id="KW-0067">ATP-binding</keyword>